<evidence type="ECO:0000313" key="1">
    <source>
        <dbReference type="EMBL" id="JAH53224.1"/>
    </source>
</evidence>
<name>A0A0E9THT4_ANGAN</name>
<dbReference type="EMBL" id="GBXM01055353">
    <property type="protein sequence ID" value="JAH53224.1"/>
    <property type="molecule type" value="Transcribed_RNA"/>
</dbReference>
<reference evidence="1" key="2">
    <citation type="journal article" date="2015" name="Fish Shellfish Immunol.">
        <title>Early steps in the European eel (Anguilla anguilla)-Vibrio vulnificus interaction in the gills: Role of the RtxA13 toxin.</title>
        <authorList>
            <person name="Callol A."/>
            <person name="Pajuelo D."/>
            <person name="Ebbesson L."/>
            <person name="Teles M."/>
            <person name="MacKenzie S."/>
            <person name="Amaro C."/>
        </authorList>
    </citation>
    <scope>NUCLEOTIDE SEQUENCE</scope>
</reference>
<sequence length="43" mass="5406">MDRRDENYPVPKVMERGRCEERKELLMILLIFHRLLISEMCWR</sequence>
<reference evidence="1" key="1">
    <citation type="submission" date="2014-11" db="EMBL/GenBank/DDBJ databases">
        <authorList>
            <person name="Amaro Gonzalez C."/>
        </authorList>
    </citation>
    <scope>NUCLEOTIDE SEQUENCE</scope>
</reference>
<dbReference type="AlphaFoldDB" id="A0A0E9THT4"/>
<organism evidence="1">
    <name type="scientific">Anguilla anguilla</name>
    <name type="common">European freshwater eel</name>
    <name type="synonym">Muraena anguilla</name>
    <dbReference type="NCBI Taxonomy" id="7936"/>
    <lineage>
        <taxon>Eukaryota</taxon>
        <taxon>Metazoa</taxon>
        <taxon>Chordata</taxon>
        <taxon>Craniata</taxon>
        <taxon>Vertebrata</taxon>
        <taxon>Euteleostomi</taxon>
        <taxon>Actinopterygii</taxon>
        <taxon>Neopterygii</taxon>
        <taxon>Teleostei</taxon>
        <taxon>Anguilliformes</taxon>
        <taxon>Anguillidae</taxon>
        <taxon>Anguilla</taxon>
    </lineage>
</organism>
<protein>
    <submittedName>
        <fullName evidence="1">Uncharacterized protein</fullName>
    </submittedName>
</protein>
<proteinExistence type="predicted"/>
<accession>A0A0E9THT4</accession>